<dbReference type="Proteomes" id="UP000005408">
    <property type="component" value="Unassembled WGS sequence"/>
</dbReference>
<name>A0A8W8MRP4_MAGGI</name>
<evidence type="ECO:0000256" key="1">
    <source>
        <dbReference type="ARBA" id="ARBA00001968"/>
    </source>
</evidence>
<dbReference type="EnsemblMetazoa" id="G34083.1">
    <property type="protein sequence ID" value="G34083.1:cds"/>
    <property type="gene ID" value="G34083"/>
</dbReference>
<dbReference type="PANTHER" id="PTHR22930">
    <property type="match status" value="1"/>
</dbReference>
<comment type="similarity">
    <text evidence="3">Belongs to the HARBI1 family.</text>
</comment>
<evidence type="ECO:0000259" key="8">
    <source>
        <dbReference type="Pfam" id="PF13359"/>
    </source>
</evidence>
<evidence type="ECO:0000256" key="5">
    <source>
        <dbReference type="ARBA" id="ARBA00022723"/>
    </source>
</evidence>
<proteinExistence type="inferred from homology"/>
<dbReference type="GO" id="GO:0016787">
    <property type="term" value="F:hydrolase activity"/>
    <property type="evidence" value="ECO:0007669"/>
    <property type="project" value="UniProtKB-KW"/>
</dbReference>
<feature type="domain" description="DDE Tnp4" evidence="8">
    <location>
        <begin position="194"/>
        <end position="347"/>
    </location>
</feature>
<evidence type="ECO:0000256" key="3">
    <source>
        <dbReference type="ARBA" id="ARBA00006958"/>
    </source>
</evidence>
<accession>A0A8W8MRP4</accession>
<keyword evidence="10" id="KW-1185">Reference proteome</keyword>
<protein>
    <recommendedName>
        <fullName evidence="8">DDE Tnp4 domain-containing protein</fullName>
    </recommendedName>
</protein>
<dbReference type="GO" id="GO:0005634">
    <property type="term" value="C:nucleus"/>
    <property type="evidence" value="ECO:0007669"/>
    <property type="project" value="UniProtKB-SubCell"/>
</dbReference>
<comment type="subcellular location">
    <subcellularLocation>
        <location evidence="2">Nucleus</location>
    </subcellularLocation>
</comment>
<evidence type="ECO:0000256" key="7">
    <source>
        <dbReference type="ARBA" id="ARBA00023242"/>
    </source>
</evidence>
<sequence>MLKQLPNTDKDVLIKKWEEDIRLFLSPEAISVGDALELQEGNSTIGHLIAQSQFASRRPYLPRITGFAEDIIIPQFNSCDFKYHFRLSREMFEEILVHIGHRLASDHCGGLVETEPTKQLLIFACYMANTESMREVSLCFNVGLATVHRIIGRTCRIIIECLANVIRWPSSAEQQVIATRFQLNYMFPHTVGVLDGTHIRLSSCPGGDPDYINRKSFPSMQLQVVCDDTLLLTNIYTGWPGSTHDARVLQNSELFTRAEAGSCIDPDKLIIGDSAYPLKPWLVTPFRDNGRLNLQQRRFNRVLSSGRQVVERCIGHLKGRFRRSREIPVHKPEDIVSIIVSGCILHNLCIIHKDDVENFIEEDGNGHPNNYPNLFRNDVNGINRRLQIMAGLP</sequence>
<keyword evidence="5" id="KW-0479">Metal-binding</keyword>
<comment type="cofactor">
    <cofactor evidence="1">
        <name>a divalent metal cation</name>
        <dbReference type="ChEBI" id="CHEBI:60240"/>
    </cofactor>
</comment>
<dbReference type="InterPro" id="IPR045249">
    <property type="entry name" value="HARBI1-like"/>
</dbReference>
<keyword evidence="4" id="KW-0540">Nuclease</keyword>
<evidence type="ECO:0000256" key="6">
    <source>
        <dbReference type="ARBA" id="ARBA00022801"/>
    </source>
</evidence>
<dbReference type="AlphaFoldDB" id="A0A8W8MRP4"/>
<evidence type="ECO:0000256" key="4">
    <source>
        <dbReference type="ARBA" id="ARBA00022722"/>
    </source>
</evidence>
<keyword evidence="7" id="KW-0539">Nucleus</keyword>
<keyword evidence="6" id="KW-0378">Hydrolase</keyword>
<dbReference type="Pfam" id="PF13359">
    <property type="entry name" value="DDE_Tnp_4"/>
    <property type="match status" value="1"/>
</dbReference>
<evidence type="ECO:0000313" key="9">
    <source>
        <dbReference type="EnsemblMetazoa" id="G34083.1:cds"/>
    </source>
</evidence>
<evidence type="ECO:0000256" key="2">
    <source>
        <dbReference type="ARBA" id="ARBA00004123"/>
    </source>
</evidence>
<organism evidence="9 10">
    <name type="scientific">Magallana gigas</name>
    <name type="common">Pacific oyster</name>
    <name type="synonym">Crassostrea gigas</name>
    <dbReference type="NCBI Taxonomy" id="29159"/>
    <lineage>
        <taxon>Eukaryota</taxon>
        <taxon>Metazoa</taxon>
        <taxon>Spiralia</taxon>
        <taxon>Lophotrochozoa</taxon>
        <taxon>Mollusca</taxon>
        <taxon>Bivalvia</taxon>
        <taxon>Autobranchia</taxon>
        <taxon>Pteriomorphia</taxon>
        <taxon>Ostreida</taxon>
        <taxon>Ostreoidea</taxon>
        <taxon>Ostreidae</taxon>
        <taxon>Magallana</taxon>
    </lineage>
</organism>
<evidence type="ECO:0000313" key="10">
    <source>
        <dbReference type="Proteomes" id="UP000005408"/>
    </source>
</evidence>
<dbReference type="GO" id="GO:0004518">
    <property type="term" value="F:nuclease activity"/>
    <property type="evidence" value="ECO:0007669"/>
    <property type="project" value="UniProtKB-KW"/>
</dbReference>
<reference evidence="9" key="1">
    <citation type="submission" date="2022-08" db="UniProtKB">
        <authorList>
            <consortium name="EnsemblMetazoa"/>
        </authorList>
    </citation>
    <scope>IDENTIFICATION</scope>
    <source>
        <strain evidence="9">05x7-T-G4-1.051#20</strain>
    </source>
</reference>
<dbReference type="GO" id="GO:0046872">
    <property type="term" value="F:metal ion binding"/>
    <property type="evidence" value="ECO:0007669"/>
    <property type="project" value="UniProtKB-KW"/>
</dbReference>
<dbReference type="InterPro" id="IPR027806">
    <property type="entry name" value="HARBI1_dom"/>
</dbReference>
<dbReference type="PANTHER" id="PTHR22930:SF85">
    <property type="entry name" value="GH03217P-RELATED"/>
    <property type="match status" value="1"/>
</dbReference>